<dbReference type="EMBL" id="FRBI01000017">
    <property type="protein sequence ID" value="SHM96802.1"/>
    <property type="molecule type" value="Genomic_DNA"/>
</dbReference>
<reference evidence="1 2" key="1">
    <citation type="submission" date="2016-11" db="EMBL/GenBank/DDBJ databases">
        <authorList>
            <person name="Jaros S."/>
            <person name="Januszkiewicz K."/>
            <person name="Wedrychowicz H."/>
        </authorList>
    </citation>
    <scope>NUCLEOTIDE SEQUENCE [LARGE SCALE GENOMIC DNA]</scope>
    <source>
        <strain evidence="1 2">CGMCC 4.2025</strain>
    </source>
</reference>
<keyword evidence="2" id="KW-1185">Reference proteome</keyword>
<dbReference type="STRING" id="310782.SAMN05216499_11771"/>
<gene>
    <name evidence="1" type="ORF">SAMN05216499_11771</name>
</gene>
<protein>
    <submittedName>
        <fullName evidence="1">Uncharacterized protein</fullName>
    </submittedName>
</protein>
<accession>A0A1M7N1K3</accession>
<sequence>MRWEEDRSSVKGEPDVSFQRRAAQALAVTGAVTLAVSGPAVAAAADSSTWAETSTGAVSVMSVAQPTPSVTWAAGAKVVTPDDGTVAFTPTLYERDLGKGGTWRQLPLAGADAWNSRINDIATNPDGSAFFVGDQGAGDQGVLVGRYAAGSWKLTADRTLPAGTVSGSLLSVSSVSGQDAWAVGQGYTRDTFAQVPVVQHWDGRQWRSVRIPGSDDWGLYQVDEVAPDDVWVAGTDYATGQSLAVHWDGQRWKRTATPAFPDSSVLFDIAARTPSDVWAVGWSRDTDKQRPAGLALHWNGTSWAQVPLPAGTFALQALTLRPRGGLAVVGGNDDAAVGLAWSPAAGWSSLGLPENDPQLPLGVSSVVSSGAHLTVGAWHYVSSDGGDSFASGAVLTR</sequence>
<evidence type="ECO:0000313" key="2">
    <source>
        <dbReference type="Proteomes" id="UP000184111"/>
    </source>
</evidence>
<dbReference type="Proteomes" id="UP000184111">
    <property type="component" value="Unassembled WGS sequence"/>
</dbReference>
<evidence type="ECO:0000313" key="1">
    <source>
        <dbReference type="EMBL" id="SHM96802.1"/>
    </source>
</evidence>
<organism evidence="1 2">
    <name type="scientific">Actinacidiphila paucisporea</name>
    <dbReference type="NCBI Taxonomy" id="310782"/>
    <lineage>
        <taxon>Bacteria</taxon>
        <taxon>Bacillati</taxon>
        <taxon>Actinomycetota</taxon>
        <taxon>Actinomycetes</taxon>
        <taxon>Kitasatosporales</taxon>
        <taxon>Streptomycetaceae</taxon>
        <taxon>Actinacidiphila</taxon>
    </lineage>
</organism>
<dbReference type="AlphaFoldDB" id="A0A1M7N1K3"/>
<name>A0A1M7N1K3_9ACTN</name>
<proteinExistence type="predicted"/>